<dbReference type="AlphaFoldDB" id="A0A158J7Z2"/>
<evidence type="ECO:0000259" key="1">
    <source>
        <dbReference type="Pfam" id="PF01636"/>
    </source>
</evidence>
<evidence type="ECO:0000313" key="2">
    <source>
        <dbReference type="EMBL" id="SAL64946.1"/>
    </source>
</evidence>
<dbReference type="InterPro" id="IPR041726">
    <property type="entry name" value="ACAD10_11_N"/>
</dbReference>
<dbReference type="InterPro" id="IPR002575">
    <property type="entry name" value="Aminoglycoside_PTrfase"/>
</dbReference>
<dbReference type="GO" id="GO:0016740">
    <property type="term" value="F:transferase activity"/>
    <property type="evidence" value="ECO:0007669"/>
    <property type="project" value="UniProtKB-KW"/>
</dbReference>
<reference evidence="2" key="1">
    <citation type="submission" date="2016-01" db="EMBL/GenBank/DDBJ databases">
        <authorList>
            <person name="Peeters C."/>
        </authorList>
    </citation>
    <scope>NUCLEOTIDE SEQUENCE [LARGE SCALE GENOMIC DNA]</scope>
    <source>
        <strain evidence="2">LMG 22940</strain>
    </source>
</reference>
<dbReference type="Gene3D" id="3.30.200.20">
    <property type="entry name" value="Phosphorylase Kinase, domain 1"/>
    <property type="match status" value="1"/>
</dbReference>
<protein>
    <submittedName>
        <fullName evidence="2">Phosphotransferase</fullName>
    </submittedName>
</protein>
<feature type="domain" description="Aminoglycoside phosphotransferase" evidence="1">
    <location>
        <begin position="52"/>
        <end position="279"/>
    </location>
</feature>
<dbReference type="InterPro" id="IPR011009">
    <property type="entry name" value="Kinase-like_dom_sf"/>
</dbReference>
<dbReference type="SUPFAM" id="SSF56112">
    <property type="entry name" value="Protein kinase-like (PK-like)"/>
    <property type="match status" value="1"/>
</dbReference>
<keyword evidence="3" id="KW-1185">Reference proteome</keyword>
<dbReference type="Pfam" id="PF01636">
    <property type="entry name" value="APH"/>
    <property type="match status" value="1"/>
</dbReference>
<sequence length="371" mass="41289">MAVSDEQQPQPPQDFSAFEGTRPVNERLCFDADALGAWLASHVDGFEGPLSIEQFAGGQSNPTFKLITPARSYVMRSKPGPAAKLLKSAHAIEREYRVMDALRGTDVPVAKMFALCEDESVIGRAFYVMEFIEGRVLWDQSLPGMTPAERGAIYDEMNRVIAALHSVDVGALGLADYGKPGNYFERQIGRWSKQYVASETEPIESMNKLVEWLPKHIPRGSPGVSERPSIVHGDYRLDNLIFHPTEPRVLAVLDWELSTLGDPLADFAYHCMAWHVDPSQFRGIAGLDWAALGIPDEAAYVERYCERTGLTIEGDWNFYLAYNMFRIAAILQGIMKRVTEGTASSAQAVDAGRRAKPMAELAWVYAQKVRV</sequence>
<gene>
    <name evidence="2" type="ORF">AWB68_03569</name>
</gene>
<dbReference type="PANTHER" id="PTHR47829">
    <property type="entry name" value="HYDROLASE, PUTATIVE (AFU_ORTHOLOGUE AFUA_1G12880)-RELATED"/>
    <property type="match status" value="1"/>
</dbReference>
<dbReference type="PANTHER" id="PTHR47829:SF3">
    <property type="entry name" value="AMINOGLYCOSIDE PHOSPHOTRANSFERASE DOMAIN-CONTAINING PROTEIN"/>
    <property type="match status" value="1"/>
</dbReference>
<accession>A0A158J7Z2</accession>
<dbReference type="OrthoDB" id="3806873at2"/>
<dbReference type="Proteomes" id="UP000054770">
    <property type="component" value="Unassembled WGS sequence"/>
</dbReference>
<evidence type="ECO:0000313" key="3">
    <source>
        <dbReference type="Proteomes" id="UP000054770"/>
    </source>
</evidence>
<dbReference type="InterPro" id="IPR052898">
    <property type="entry name" value="ACAD10-like"/>
</dbReference>
<dbReference type="RefSeq" id="WP_087645666.1">
    <property type="nucleotide sequence ID" value="NZ_FCON02000036.1"/>
</dbReference>
<name>A0A158J7Z2_9BURK</name>
<organism evidence="2 3">
    <name type="scientific">Caballeronia choica</name>
    <dbReference type="NCBI Taxonomy" id="326476"/>
    <lineage>
        <taxon>Bacteria</taxon>
        <taxon>Pseudomonadati</taxon>
        <taxon>Pseudomonadota</taxon>
        <taxon>Betaproteobacteria</taxon>
        <taxon>Burkholderiales</taxon>
        <taxon>Burkholderiaceae</taxon>
        <taxon>Caballeronia</taxon>
    </lineage>
</organism>
<dbReference type="CDD" id="cd05154">
    <property type="entry name" value="ACAD10_11_N-like"/>
    <property type="match status" value="1"/>
</dbReference>
<comment type="caution">
    <text evidence="2">The sequence shown here is derived from an EMBL/GenBank/DDBJ whole genome shotgun (WGS) entry which is preliminary data.</text>
</comment>
<proteinExistence type="predicted"/>
<dbReference type="EMBL" id="FCON02000036">
    <property type="protein sequence ID" value="SAL64946.1"/>
    <property type="molecule type" value="Genomic_DNA"/>
</dbReference>
<dbReference type="Gene3D" id="3.90.1200.10">
    <property type="match status" value="1"/>
</dbReference>